<keyword evidence="1" id="KW-1133">Transmembrane helix</keyword>
<keyword evidence="1" id="KW-0812">Transmembrane</keyword>
<dbReference type="EMBL" id="GBXM01105893">
    <property type="protein sequence ID" value="JAH02684.1"/>
    <property type="molecule type" value="Transcribed_RNA"/>
</dbReference>
<feature type="transmembrane region" description="Helical" evidence="1">
    <location>
        <begin position="12"/>
        <end position="30"/>
    </location>
</feature>
<accession>A0A0E9PDR8</accession>
<evidence type="ECO:0000313" key="2">
    <source>
        <dbReference type="EMBL" id="JAH02684.1"/>
    </source>
</evidence>
<keyword evidence="1" id="KW-0472">Membrane</keyword>
<reference evidence="2" key="1">
    <citation type="submission" date="2014-11" db="EMBL/GenBank/DDBJ databases">
        <authorList>
            <person name="Amaro Gonzalez C."/>
        </authorList>
    </citation>
    <scope>NUCLEOTIDE SEQUENCE</scope>
</reference>
<sequence length="34" mass="3958">MSYDLFNDFPRLCSVGYISAVQFQLFSYFLSIKG</sequence>
<protein>
    <submittedName>
        <fullName evidence="2">Uncharacterized protein</fullName>
    </submittedName>
</protein>
<evidence type="ECO:0000256" key="1">
    <source>
        <dbReference type="SAM" id="Phobius"/>
    </source>
</evidence>
<name>A0A0E9PDR8_ANGAN</name>
<organism evidence="2">
    <name type="scientific">Anguilla anguilla</name>
    <name type="common">European freshwater eel</name>
    <name type="synonym">Muraena anguilla</name>
    <dbReference type="NCBI Taxonomy" id="7936"/>
    <lineage>
        <taxon>Eukaryota</taxon>
        <taxon>Metazoa</taxon>
        <taxon>Chordata</taxon>
        <taxon>Craniata</taxon>
        <taxon>Vertebrata</taxon>
        <taxon>Euteleostomi</taxon>
        <taxon>Actinopterygii</taxon>
        <taxon>Neopterygii</taxon>
        <taxon>Teleostei</taxon>
        <taxon>Anguilliformes</taxon>
        <taxon>Anguillidae</taxon>
        <taxon>Anguilla</taxon>
    </lineage>
</organism>
<dbReference type="AlphaFoldDB" id="A0A0E9PDR8"/>
<proteinExistence type="predicted"/>
<reference evidence="2" key="2">
    <citation type="journal article" date="2015" name="Fish Shellfish Immunol.">
        <title>Early steps in the European eel (Anguilla anguilla)-Vibrio vulnificus interaction in the gills: Role of the RtxA13 toxin.</title>
        <authorList>
            <person name="Callol A."/>
            <person name="Pajuelo D."/>
            <person name="Ebbesson L."/>
            <person name="Teles M."/>
            <person name="MacKenzie S."/>
            <person name="Amaro C."/>
        </authorList>
    </citation>
    <scope>NUCLEOTIDE SEQUENCE</scope>
</reference>